<evidence type="ECO:0000256" key="7">
    <source>
        <dbReference type="ARBA" id="ARBA00022989"/>
    </source>
</evidence>
<dbReference type="RefSeq" id="WP_161022575.1">
    <property type="nucleotide sequence ID" value="NZ_VSUB01000004.1"/>
</dbReference>
<evidence type="ECO:0000256" key="2">
    <source>
        <dbReference type="ARBA" id="ARBA00006742"/>
    </source>
</evidence>
<evidence type="ECO:0000256" key="1">
    <source>
        <dbReference type="ARBA" id="ARBA00004162"/>
    </source>
</evidence>
<dbReference type="GO" id="GO:0005886">
    <property type="term" value="C:plasma membrane"/>
    <property type="evidence" value="ECO:0007669"/>
    <property type="project" value="UniProtKB-SubCell"/>
</dbReference>
<evidence type="ECO:0000256" key="4">
    <source>
        <dbReference type="ARBA" id="ARBA00022475"/>
    </source>
</evidence>
<evidence type="ECO:0000256" key="6">
    <source>
        <dbReference type="ARBA" id="ARBA00022927"/>
    </source>
</evidence>
<feature type="compositionally biased region" description="Basic and acidic residues" evidence="10">
    <location>
        <begin position="113"/>
        <end position="126"/>
    </location>
</feature>
<gene>
    <name evidence="12" type="primary">yajC</name>
    <name evidence="12" type="ORF">FYL25_05065</name>
</gene>
<reference evidence="12 13" key="1">
    <citation type="journal article" date="2020" name="Food Funct.">
        <title>Screening of Lactobacillus salivarius strains from the feces of Chinese populations and the evaluation of their effects against intestinal inflammation in mice.</title>
        <authorList>
            <person name="Zhai Q."/>
            <person name="Shen X."/>
            <person name="Cen S."/>
            <person name="Zhang C."/>
            <person name="Tian F."/>
            <person name="Zhao J."/>
            <person name="Zhang H."/>
            <person name="Xue Y."/>
            <person name="Chen W."/>
        </authorList>
    </citation>
    <scope>NUCLEOTIDE SEQUENCE [LARGE SCALE GENOMIC DNA]</scope>
    <source>
        <strain evidence="12 13">FYNDL5_1.scaf</strain>
    </source>
</reference>
<comment type="subcellular location">
    <subcellularLocation>
        <location evidence="1">Cell membrane</location>
        <topology evidence="1">Single-pass membrane protein</topology>
    </subcellularLocation>
</comment>
<evidence type="ECO:0000256" key="5">
    <source>
        <dbReference type="ARBA" id="ARBA00022692"/>
    </source>
</evidence>
<keyword evidence="9 11" id="KW-0472">Membrane</keyword>
<dbReference type="GO" id="GO:0015031">
    <property type="term" value="P:protein transport"/>
    <property type="evidence" value="ECO:0007669"/>
    <property type="project" value="UniProtKB-KW"/>
</dbReference>
<dbReference type="SMART" id="SM01323">
    <property type="entry name" value="YajC"/>
    <property type="match status" value="1"/>
</dbReference>
<feature type="transmembrane region" description="Helical" evidence="11">
    <location>
        <begin position="6"/>
        <end position="22"/>
    </location>
</feature>
<keyword evidence="6" id="KW-0653">Protein transport</keyword>
<dbReference type="NCBIfam" id="TIGR00739">
    <property type="entry name" value="yajC"/>
    <property type="match status" value="1"/>
</dbReference>
<evidence type="ECO:0000313" key="13">
    <source>
        <dbReference type="Proteomes" id="UP000471678"/>
    </source>
</evidence>
<evidence type="ECO:0000313" key="12">
    <source>
        <dbReference type="EMBL" id="MYY64798.1"/>
    </source>
</evidence>
<evidence type="ECO:0000256" key="11">
    <source>
        <dbReference type="SAM" id="Phobius"/>
    </source>
</evidence>
<dbReference type="Proteomes" id="UP000471678">
    <property type="component" value="Unassembled WGS sequence"/>
</dbReference>
<feature type="region of interest" description="Disordered" evidence="10">
    <location>
        <begin position="92"/>
        <end position="126"/>
    </location>
</feature>
<keyword evidence="5 11" id="KW-0812">Transmembrane</keyword>
<accession>A0A6N9IR72</accession>
<dbReference type="EMBL" id="VSUB01000004">
    <property type="protein sequence ID" value="MYY64798.1"/>
    <property type="molecule type" value="Genomic_DNA"/>
</dbReference>
<dbReference type="Pfam" id="PF02699">
    <property type="entry name" value="YajC"/>
    <property type="match status" value="1"/>
</dbReference>
<evidence type="ECO:0000256" key="3">
    <source>
        <dbReference type="ARBA" id="ARBA00022448"/>
    </source>
</evidence>
<keyword evidence="3" id="KW-0813">Transport</keyword>
<feature type="compositionally biased region" description="Basic and acidic residues" evidence="10">
    <location>
        <begin position="92"/>
        <end position="106"/>
    </location>
</feature>
<evidence type="ECO:0000256" key="8">
    <source>
        <dbReference type="ARBA" id="ARBA00023010"/>
    </source>
</evidence>
<keyword evidence="8" id="KW-0811">Translocation</keyword>
<keyword evidence="7 11" id="KW-1133">Transmembrane helix</keyword>
<proteinExistence type="inferred from homology"/>
<dbReference type="PRINTS" id="PR01853">
    <property type="entry name" value="YAJCTRNLCASE"/>
</dbReference>
<comment type="caution">
    <text evidence="12">The sequence shown here is derived from an EMBL/GenBank/DDBJ whole genome shotgun (WGS) entry which is preliminary data.</text>
</comment>
<name>A0A6N9IR72_9LACO</name>
<keyword evidence="4" id="KW-1003">Cell membrane</keyword>
<sequence length="126" mass="14378">MGSTYTIFMFVLLFVMMYFFMIRPQRKQQQQHQEMMNNLKKGDEVVTIGRLHGVIDSINTEDKTVTLDCDGVYLVFDINAIGRVLSPATTVKTEEKAVVDENKETTTEEDNSTGEKSENVESTEEK</sequence>
<dbReference type="PANTHER" id="PTHR33909:SF1">
    <property type="entry name" value="SEC TRANSLOCON ACCESSORY COMPLEX SUBUNIT YAJC"/>
    <property type="match status" value="1"/>
</dbReference>
<dbReference type="InterPro" id="IPR003849">
    <property type="entry name" value="Preprotein_translocase_YajC"/>
</dbReference>
<organism evidence="12 13">
    <name type="scientific">Ligilactobacillus salivarius</name>
    <dbReference type="NCBI Taxonomy" id="1624"/>
    <lineage>
        <taxon>Bacteria</taxon>
        <taxon>Bacillati</taxon>
        <taxon>Bacillota</taxon>
        <taxon>Bacilli</taxon>
        <taxon>Lactobacillales</taxon>
        <taxon>Lactobacillaceae</taxon>
        <taxon>Ligilactobacillus</taxon>
    </lineage>
</organism>
<evidence type="ECO:0000256" key="9">
    <source>
        <dbReference type="ARBA" id="ARBA00023136"/>
    </source>
</evidence>
<evidence type="ECO:0000256" key="10">
    <source>
        <dbReference type="SAM" id="MobiDB-lite"/>
    </source>
</evidence>
<dbReference type="AlphaFoldDB" id="A0A6N9IR72"/>
<dbReference type="PANTHER" id="PTHR33909">
    <property type="entry name" value="SEC TRANSLOCON ACCESSORY COMPLEX SUBUNIT YAJC"/>
    <property type="match status" value="1"/>
</dbReference>
<protein>
    <submittedName>
        <fullName evidence="12">Preprotein translocase subunit YajC</fullName>
    </submittedName>
</protein>
<comment type="similarity">
    <text evidence="2">Belongs to the YajC family.</text>
</comment>